<dbReference type="AlphaFoldDB" id="A0ABD0JUJ5"/>
<protein>
    <submittedName>
        <fullName evidence="2">Uncharacterized protein</fullName>
    </submittedName>
</protein>
<feature type="region of interest" description="Disordered" evidence="1">
    <location>
        <begin position="26"/>
        <end position="54"/>
    </location>
</feature>
<evidence type="ECO:0000313" key="2">
    <source>
        <dbReference type="EMBL" id="KAK7478320.1"/>
    </source>
</evidence>
<accession>A0ABD0JUJ5</accession>
<feature type="non-terminal residue" evidence="2">
    <location>
        <position position="151"/>
    </location>
</feature>
<keyword evidence="3" id="KW-1185">Reference proteome</keyword>
<evidence type="ECO:0000313" key="3">
    <source>
        <dbReference type="Proteomes" id="UP001519460"/>
    </source>
</evidence>
<dbReference type="Proteomes" id="UP001519460">
    <property type="component" value="Unassembled WGS sequence"/>
</dbReference>
<dbReference type="EMBL" id="JACVVK020000329">
    <property type="protein sequence ID" value="KAK7478320.1"/>
    <property type="molecule type" value="Genomic_DNA"/>
</dbReference>
<comment type="caution">
    <text evidence="2">The sequence shown here is derived from an EMBL/GenBank/DDBJ whole genome shotgun (WGS) entry which is preliminary data.</text>
</comment>
<name>A0ABD0JUJ5_9CAEN</name>
<gene>
    <name evidence="2" type="ORF">BaRGS_00030472</name>
</gene>
<proteinExistence type="predicted"/>
<feature type="region of interest" description="Disordered" evidence="1">
    <location>
        <begin position="100"/>
        <end position="124"/>
    </location>
</feature>
<evidence type="ECO:0000256" key="1">
    <source>
        <dbReference type="SAM" id="MobiDB-lite"/>
    </source>
</evidence>
<organism evidence="2 3">
    <name type="scientific">Batillaria attramentaria</name>
    <dbReference type="NCBI Taxonomy" id="370345"/>
    <lineage>
        <taxon>Eukaryota</taxon>
        <taxon>Metazoa</taxon>
        <taxon>Spiralia</taxon>
        <taxon>Lophotrochozoa</taxon>
        <taxon>Mollusca</taxon>
        <taxon>Gastropoda</taxon>
        <taxon>Caenogastropoda</taxon>
        <taxon>Sorbeoconcha</taxon>
        <taxon>Cerithioidea</taxon>
        <taxon>Batillariidae</taxon>
        <taxon>Batillaria</taxon>
    </lineage>
</organism>
<feature type="non-terminal residue" evidence="2">
    <location>
        <position position="1"/>
    </location>
</feature>
<reference evidence="2 3" key="1">
    <citation type="journal article" date="2023" name="Sci. Data">
        <title>Genome assembly of the Korean intertidal mud-creeper Batillaria attramentaria.</title>
        <authorList>
            <person name="Patra A.K."/>
            <person name="Ho P.T."/>
            <person name="Jun S."/>
            <person name="Lee S.J."/>
            <person name="Kim Y."/>
            <person name="Won Y.J."/>
        </authorList>
    </citation>
    <scope>NUCLEOTIDE SEQUENCE [LARGE SCALE GENOMIC DNA]</scope>
    <source>
        <strain evidence="2">Wonlab-2016</strain>
    </source>
</reference>
<sequence>TANFRYLGASSHSFLRLDPPLPLPWSGAPGGRAPSLHVSPREVSPGSGVEVEPFPPQCATANGVASFPTAAPLRDRGTPVRPRQTVVYRRDRASGPGVFIGLSATWRRPRNSSDTSPSGSAGRDGDFGRFDGLFFGDMLIHGPVARPISVA</sequence>